<dbReference type="PROSITE" id="PS51257">
    <property type="entry name" value="PROKAR_LIPOPROTEIN"/>
    <property type="match status" value="1"/>
</dbReference>
<feature type="domain" description="Lysozyme inhibitor LprI-like N-terminal" evidence="4">
    <location>
        <begin position="262"/>
        <end position="350"/>
    </location>
</feature>
<accession>A0AAW4WH07</accession>
<dbReference type="RefSeq" id="WP_227701412.1">
    <property type="nucleotide sequence ID" value="NZ_JAJEQW010000007.1"/>
</dbReference>
<dbReference type="PANTHER" id="PTHR39176">
    <property type="entry name" value="PERIPLASMIC PROTEIN-RELATED"/>
    <property type="match status" value="1"/>
</dbReference>
<evidence type="ECO:0000259" key="4">
    <source>
        <dbReference type="Pfam" id="PF07007"/>
    </source>
</evidence>
<evidence type="ECO:0000313" key="6">
    <source>
        <dbReference type="Proteomes" id="UP001198893"/>
    </source>
</evidence>
<protein>
    <submittedName>
        <fullName evidence="5">DUF1311 domain-containing protein</fullName>
    </submittedName>
</protein>
<evidence type="ECO:0000256" key="3">
    <source>
        <dbReference type="SAM" id="SignalP"/>
    </source>
</evidence>
<feature type="compositionally biased region" description="Acidic residues" evidence="2">
    <location>
        <begin position="37"/>
        <end position="63"/>
    </location>
</feature>
<proteinExistence type="predicted"/>
<evidence type="ECO:0000256" key="2">
    <source>
        <dbReference type="SAM" id="MobiDB-lite"/>
    </source>
</evidence>
<dbReference type="Pfam" id="PF07007">
    <property type="entry name" value="LprI"/>
    <property type="match status" value="1"/>
</dbReference>
<evidence type="ECO:0000256" key="1">
    <source>
        <dbReference type="SAM" id="Coils"/>
    </source>
</evidence>
<comment type="caution">
    <text evidence="5">The sequence shown here is derived from an EMBL/GenBank/DDBJ whole genome shotgun (WGS) entry which is preliminary data.</text>
</comment>
<reference evidence="5" key="1">
    <citation type="submission" date="2021-10" db="EMBL/GenBank/DDBJ databases">
        <title>Anaerobic single-cell dispensing facilitates the cultivation of human gut bacteria.</title>
        <authorList>
            <person name="Afrizal A."/>
        </authorList>
    </citation>
    <scope>NUCLEOTIDE SEQUENCE</scope>
    <source>
        <strain evidence="5">CLA-AA-H204</strain>
    </source>
</reference>
<keyword evidence="3" id="KW-0732">Signal</keyword>
<dbReference type="AlphaFoldDB" id="A0AAW4WH07"/>
<dbReference type="Proteomes" id="UP001198893">
    <property type="component" value="Unassembled WGS sequence"/>
</dbReference>
<dbReference type="InterPro" id="IPR009739">
    <property type="entry name" value="LprI-like_N"/>
</dbReference>
<feature type="coiled-coil region" evidence="1">
    <location>
        <begin position="238"/>
        <end position="265"/>
    </location>
</feature>
<evidence type="ECO:0000313" key="5">
    <source>
        <dbReference type="EMBL" id="MCC2242137.1"/>
    </source>
</evidence>
<feature type="chain" id="PRO_5043811931" evidence="3">
    <location>
        <begin position="22"/>
        <end position="355"/>
    </location>
</feature>
<dbReference type="EMBL" id="JAJEQW010000007">
    <property type="protein sequence ID" value="MCC2242137.1"/>
    <property type="molecule type" value="Genomic_DNA"/>
</dbReference>
<gene>
    <name evidence="5" type="ORF">LKD47_07470</name>
</gene>
<dbReference type="PANTHER" id="PTHR39176:SF1">
    <property type="entry name" value="PERIPLASMIC PROTEIN"/>
    <property type="match status" value="1"/>
</dbReference>
<organism evidence="5 6">
    <name type="scientific">Roseburia amylophila</name>
    <dbReference type="NCBI Taxonomy" id="2981794"/>
    <lineage>
        <taxon>Bacteria</taxon>
        <taxon>Bacillati</taxon>
        <taxon>Bacillota</taxon>
        <taxon>Clostridia</taxon>
        <taxon>Lachnospirales</taxon>
        <taxon>Lachnospiraceae</taxon>
        <taxon>Roseburia</taxon>
    </lineage>
</organism>
<dbReference type="Gene3D" id="1.20.1270.180">
    <property type="match status" value="1"/>
</dbReference>
<keyword evidence="1" id="KW-0175">Coiled coil</keyword>
<sequence length="355" mass="39658">MKGKKFLAMILSAALGMSTFAACGRRVVEPEKKTTETEAETETEETENSEEVTEETETENVDEDDIFAQLAGESFMFTSGAGAWDSTLILSEDGSFVGNYHDADAGDSGDGYPNGTLYYCDFYGKFTQPEKINDYTYEMQLENIATKETEGDTEIKGGVKYIYTGPAGLEEVYDLYIYLPGAPLDELPERFLDWASIGLTDEDTTLPFYAIFNTLTFDTFLGPSGDKVTVNDKTTTSDVSIESELQKIEEKAAAMQEDLSSGELTQQEMNTLSLQLYQLWDNELNSIWSRLKETLDEDTMTTLTQEERDWIKTKDSAVEEAGKDAEGGSLQPLLENDKAAELTRNRVYELAEYLK</sequence>
<feature type="region of interest" description="Disordered" evidence="2">
    <location>
        <begin position="28"/>
        <end position="63"/>
    </location>
</feature>
<name>A0AAW4WH07_9FIRM</name>
<feature type="signal peptide" evidence="3">
    <location>
        <begin position="1"/>
        <end position="21"/>
    </location>
</feature>